<dbReference type="SUPFAM" id="SSF57903">
    <property type="entry name" value="FYVE/PHD zinc finger"/>
    <property type="match status" value="1"/>
</dbReference>
<dbReference type="InParanoid" id="W3XPB1"/>
<dbReference type="OMA" id="CKEICEN"/>
<dbReference type="GeneID" id="19266650"/>
<name>W3XPB1_PESFW</name>
<dbReference type="AlphaFoldDB" id="W3XPB1"/>
<dbReference type="OrthoDB" id="10259622at2759"/>
<accession>W3XPB1</accession>
<dbReference type="GO" id="GO:0003682">
    <property type="term" value="F:chromatin binding"/>
    <property type="evidence" value="ECO:0007669"/>
    <property type="project" value="InterPro"/>
</dbReference>
<gene>
    <name evidence="3" type="ORF">PFICI_01637</name>
</gene>
<dbReference type="KEGG" id="pfy:PFICI_01637"/>
<dbReference type="Gene3D" id="3.30.40.10">
    <property type="entry name" value="Zinc/RING finger domain, C3HC4 (zinc finger)"/>
    <property type="match status" value="1"/>
</dbReference>
<feature type="domain" description="BAH" evidence="2">
    <location>
        <begin position="118"/>
        <end position="239"/>
    </location>
</feature>
<evidence type="ECO:0000256" key="1">
    <source>
        <dbReference type="SAM" id="MobiDB-lite"/>
    </source>
</evidence>
<dbReference type="InterPro" id="IPR043151">
    <property type="entry name" value="BAH_sf"/>
</dbReference>
<organism evidence="3 4">
    <name type="scientific">Pestalotiopsis fici (strain W106-1 / CGMCC3.15140)</name>
    <dbReference type="NCBI Taxonomy" id="1229662"/>
    <lineage>
        <taxon>Eukaryota</taxon>
        <taxon>Fungi</taxon>
        <taxon>Dikarya</taxon>
        <taxon>Ascomycota</taxon>
        <taxon>Pezizomycotina</taxon>
        <taxon>Sordariomycetes</taxon>
        <taxon>Xylariomycetidae</taxon>
        <taxon>Amphisphaeriales</taxon>
        <taxon>Sporocadaceae</taxon>
        <taxon>Pestalotiopsis</taxon>
    </lineage>
</organism>
<dbReference type="CDD" id="cd04370">
    <property type="entry name" value="BAH"/>
    <property type="match status" value="1"/>
</dbReference>
<evidence type="ECO:0000313" key="4">
    <source>
        <dbReference type="Proteomes" id="UP000030651"/>
    </source>
</evidence>
<feature type="region of interest" description="Disordered" evidence="1">
    <location>
        <begin position="1"/>
        <end position="74"/>
    </location>
</feature>
<dbReference type="PANTHER" id="PTHR46364">
    <property type="entry name" value="OS08G0421900 PROTEIN"/>
    <property type="match status" value="1"/>
</dbReference>
<sequence>MASARKRARPEGDKEVEADCTFTIEYPNPGSKDNKAKKRRRTDSASPAPAPKVPFQPSPFAPHGRFLKDPSNNMDRHYRVSPAKEWTDMTRYNSFVLNGVKYFAEGFIFVANRSTIDQPRNPGQIVKNMDKSQEEWVARILEIRAKDEHHVYARVYWMYWPDELPERSRYNGKHVKGRQPYHGLHELIASNHMDIINVVSVTAPATVQQWDEGNEDEVQPALYWRQALDVRTMELSSLVERCICKQPENPDKLLINCSNKKCGVWLHADCLAHKTLLDTWQRLGPDKPHIGSAAAIKQETGADEPKRLLSPDEIGAASTAQASIDVKMEKENPTNDLPSSSTIRSKQKSDIITIPTASKKHRGRSKNLTNSETGEPFGFTAVVFEDQESAPVIEITDLRNIVGGESSWKESLKCLACGEDIQ</sequence>
<feature type="compositionally biased region" description="Pro residues" evidence="1">
    <location>
        <begin position="48"/>
        <end position="60"/>
    </location>
</feature>
<protein>
    <recommendedName>
        <fullName evidence="2">BAH domain-containing protein</fullName>
    </recommendedName>
</protein>
<dbReference type="InterPro" id="IPR011011">
    <property type="entry name" value="Znf_FYVE_PHD"/>
</dbReference>
<dbReference type="Proteomes" id="UP000030651">
    <property type="component" value="Unassembled WGS sequence"/>
</dbReference>
<dbReference type="STRING" id="1229662.W3XPB1"/>
<dbReference type="EMBL" id="KI912109">
    <property type="protein sequence ID" value="ETS87809.1"/>
    <property type="molecule type" value="Genomic_DNA"/>
</dbReference>
<dbReference type="InterPro" id="IPR001025">
    <property type="entry name" value="BAH_dom"/>
</dbReference>
<proteinExistence type="predicted"/>
<evidence type="ECO:0000259" key="2">
    <source>
        <dbReference type="PROSITE" id="PS51038"/>
    </source>
</evidence>
<evidence type="ECO:0000313" key="3">
    <source>
        <dbReference type="EMBL" id="ETS87809.1"/>
    </source>
</evidence>
<keyword evidence="4" id="KW-1185">Reference proteome</keyword>
<dbReference type="PROSITE" id="PS51038">
    <property type="entry name" value="BAH"/>
    <property type="match status" value="1"/>
</dbReference>
<dbReference type="eggNOG" id="ENOG502S1KY">
    <property type="taxonomic scope" value="Eukaryota"/>
</dbReference>
<dbReference type="HOGENOM" id="CLU_028410_0_0_1"/>
<dbReference type="InterPro" id="IPR013083">
    <property type="entry name" value="Znf_RING/FYVE/PHD"/>
</dbReference>
<reference evidence="4" key="1">
    <citation type="journal article" date="2015" name="BMC Genomics">
        <title>Genomic and transcriptomic analysis of the endophytic fungus Pestalotiopsis fici reveals its lifestyle and high potential for synthesis of natural products.</title>
        <authorList>
            <person name="Wang X."/>
            <person name="Zhang X."/>
            <person name="Liu L."/>
            <person name="Xiang M."/>
            <person name="Wang W."/>
            <person name="Sun X."/>
            <person name="Che Y."/>
            <person name="Guo L."/>
            <person name="Liu G."/>
            <person name="Guo L."/>
            <person name="Wang C."/>
            <person name="Yin W.B."/>
            <person name="Stadler M."/>
            <person name="Zhang X."/>
            <person name="Liu X."/>
        </authorList>
    </citation>
    <scope>NUCLEOTIDE SEQUENCE [LARGE SCALE GENOMIC DNA]</scope>
    <source>
        <strain evidence="4">W106-1 / CGMCC3.15140</strain>
    </source>
</reference>
<dbReference type="Gene3D" id="2.30.30.490">
    <property type="match status" value="1"/>
</dbReference>
<dbReference type="RefSeq" id="XP_007828409.1">
    <property type="nucleotide sequence ID" value="XM_007830218.1"/>
</dbReference>